<dbReference type="PANTHER" id="PTHR47599">
    <property type="entry name" value="CELL-TO-CELL MOVEMENT PROTEIN"/>
    <property type="match status" value="1"/>
</dbReference>
<gene>
    <name evidence="2" type="ORF">CK203_027250</name>
</gene>
<dbReference type="PANTHER" id="PTHR47599:SF4">
    <property type="entry name" value="POLYPROTEIN"/>
    <property type="match status" value="1"/>
</dbReference>
<reference evidence="2 3" key="1">
    <citation type="journal article" date="2018" name="PLoS Genet.">
        <title>Population sequencing reveals clonal diversity and ancestral inbreeding in the grapevine cultivar Chardonnay.</title>
        <authorList>
            <person name="Roach M.J."/>
            <person name="Johnson D.L."/>
            <person name="Bohlmann J."/>
            <person name="van Vuuren H.J."/>
            <person name="Jones S.J."/>
            <person name="Pretorius I.S."/>
            <person name="Schmidt S.A."/>
            <person name="Borneman A.R."/>
        </authorList>
    </citation>
    <scope>NUCLEOTIDE SEQUENCE [LARGE SCALE GENOMIC DNA]</scope>
    <source>
        <strain evidence="3">cv. Chardonnay</strain>
        <tissue evidence="2">Leaf</tissue>
    </source>
</reference>
<dbReference type="InterPro" id="IPR051596">
    <property type="entry name" value="Caulimoviridae_Movement"/>
</dbReference>
<feature type="compositionally biased region" description="Polar residues" evidence="1">
    <location>
        <begin position="146"/>
        <end position="164"/>
    </location>
</feature>
<organism evidence="2 3">
    <name type="scientific">Vitis vinifera</name>
    <name type="common">Grape</name>
    <dbReference type="NCBI Taxonomy" id="29760"/>
    <lineage>
        <taxon>Eukaryota</taxon>
        <taxon>Viridiplantae</taxon>
        <taxon>Streptophyta</taxon>
        <taxon>Embryophyta</taxon>
        <taxon>Tracheophyta</taxon>
        <taxon>Spermatophyta</taxon>
        <taxon>Magnoliopsida</taxon>
        <taxon>eudicotyledons</taxon>
        <taxon>Gunneridae</taxon>
        <taxon>Pentapetalae</taxon>
        <taxon>rosids</taxon>
        <taxon>Vitales</taxon>
        <taxon>Vitaceae</taxon>
        <taxon>Viteae</taxon>
        <taxon>Vitis</taxon>
    </lineage>
</organism>
<proteinExistence type="predicted"/>
<accession>A0A438J9L7</accession>
<comment type="caution">
    <text evidence="2">The sequence shown here is derived from an EMBL/GenBank/DDBJ whole genome shotgun (WGS) entry which is preliminary data.</text>
</comment>
<evidence type="ECO:0000313" key="2">
    <source>
        <dbReference type="EMBL" id="RVX05661.1"/>
    </source>
</evidence>
<dbReference type="EMBL" id="QGNW01000055">
    <property type="protein sequence ID" value="RVX05661.1"/>
    <property type="molecule type" value="Genomic_DNA"/>
</dbReference>
<protein>
    <submittedName>
        <fullName evidence="2">Uncharacterized protein</fullName>
    </submittedName>
</protein>
<sequence length="170" mass="19666">MESNMAHDPVYFNYFPDLELSCIDDMAIHKALTLNVQTKGYDMDPRAKNILIVYRIYYKAMTTSVNAKCLLKSPKGKTLLFQANEEHSSVMTLKEIPWNLNPFKYLEFHSTSPSKAYSKQETLFIMQDDKGNVTIQFPKREEGMSSRISTQGSRTSSLPRQSFEINYRRS</sequence>
<evidence type="ECO:0000313" key="3">
    <source>
        <dbReference type="Proteomes" id="UP000288805"/>
    </source>
</evidence>
<evidence type="ECO:0000256" key="1">
    <source>
        <dbReference type="SAM" id="MobiDB-lite"/>
    </source>
</evidence>
<name>A0A438J9L7_VITVI</name>
<feature type="region of interest" description="Disordered" evidence="1">
    <location>
        <begin position="139"/>
        <end position="170"/>
    </location>
</feature>
<dbReference type="Proteomes" id="UP000288805">
    <property type="component" value="Unassembled WGS sequence"/>
</dbReference>
<dbReference type="AlphaFoldDB" id="A0A438J9L7"/>